<sequence>MVTLQEQIQVLIPQYQIPSWVKEKDKRVISKTLEIPIGGTTFYFDVPENPLVYVSETRGVIYINGSSYWDSELTMFKDLRDEFVYEVLELAKTIGKDISNVKIDDVLLETDNKKHVEKRKFCIKIDNIEAGFYYNLYLPDGIRNGIIEIIPYYKQA</sequence>
<dbReference type="Proteomes" id="UP000582213">
    <property type="component" value="Unassembled WGS sequence"/>
</dbReference>
<dbReference type="RefSeq" id="WP_184650933.1">
    <property type="nucleotide sequence ID" value="NZ_CP045484.1"/>
</dbReference>
<accession>A0A7J9RRJ0</accession>
<organism evidence="1 2">
    <name type="scientific">Sulfurisphaera ohwakuensis</name>
    <dbReference type="NCBI Taxonomy" id="69656"/>
    <lineage>
        <taxon>Archaea</taxon>
        <taxon>Thermoproteota</taxon>
        <taxon>Thermoprotei</taxon>
        <taxon>Sulfolobales</taxon>
        <taxon>Sulfolobaceae</taxon>
        <taxon>Sulfurisphaera</taxon>
    </lineage>
</organism>
<dbReference type="EMBL" id="JACHFY010000001">
    <property type="protein sequence ID" value="MBB5252649.1"/>
    <property type="molecule type" value="Genomic_DNA"/>
</dbReference>
<name>A0A7J9RRJ0_SULOH</name>
<evidence type="ECO:0000313" key="2">
    <source>
        <dbReference type="Proteomes" id="UP000582213"/>
    </source>
</evidence>
<evidence type="ECO:0000313" key="1">
    <source>
        <dbReference type="EMBL" id="MBB5252649.1"/>
    </source>
</evidence>
<gene>
    <name evidence="1" type="ORF">HNQ62_000367</name>
</gene>
<dbReference type="OrthoDB" id="37059at2157"/>
<comment type="caution">
    <text evidence="1">The sequence shown here is derived from an EMBL/GenBank/DDBJ whole genome shotgun (WGS) entry which is preliminary data.</text>
</comment>
<reference evidence="1 2" key="1">
    <citation type="submission" date="2020-08" db="EMBL/GenBank/DDBJ databases">
        <title>Genomic Encyclopedia of Type Strains, Phase IV (KMG-IV): sequencing the most valuable type-strain genomes for metagenomic binning, comparative biology and taxonomic classification.</title>
        <authorList>
            <person name="Goeker M."/>
        </authorList>
    </citation>
    <scope>NUCLEOTIDE SEQUENCE [LARGE SCALE GENOMIC DNA]</scope>
    <source>
        <strain evidence="1 2">DSM 12421</strain>
    </source>
</reference>
<protein>
    <submittedName>
        <fullName evidence="1">Uncharacterized protein</fullName>
    </submittedName>
</protein>
<proteinExistence type="predicted"/>
<dbReference type="GeneID" id="42800941"/>
<dbReference type="AlphaFoldDB" id="A0A7J9RRJ0"/>